<dbReference type="Pfam" id="PF01738">
    <property type="entry name" value="DLH"/>
    <property type="match status" value="1"/>
</dbReference>
<dbReference type="InterPro" id="IPR002925">
    <property type="entry name" value="Dienelactn_hydro"/>
</dbReference>
<dbReference type="GO" id="GO:0016787">
    <property type="term" value="F:hydrolase activity"/>
    <property type="evidence" value="ECO:0007669"/>
    <property type="project" value="UniProtKB-KW"/>
</dbReference>
<evidence type="ECO:0000313" key="2">
    <source>
        <dbReference type="EMBL" id="MFC3457892.1"/>
    </source>
</evidence>
<dbReference type="PANTHER" id="PTHR22946">
    <property type="entry name" value="DIENELACTONE HYDROLASE DOMAIN-CONTAINING PROTEIN-RELATED"/>
    <property type="match status" value="1"/>
</dbReference>
<dbReference type="InterPro" id="IPR029058">
    <property type="entry name" value="AB_hydrolase_fold"/>
</dbReference>
<dbReference type="Gene3D" id="3.40.50.1820">
    <property type="entry name" value="alpha/beta hydrolase"/>
    <property type="match status" value="1"/>
</dbReference>
<dbReference type="SUPFAM" id="SSF53474">
    <property type="entry name" value="alpha/beta-Hydrolases"/>
    <property type="match status" value="1"/>
</dbReference>
<gene>
    <name evidence="2" type="ORF">ACFOPH_06485</name>
</gene>
<dbReference type="Proteomes" id="UP001595665">
    <property type="component" value="Unassembled WGS sequence"/>
</dbReference>
<dbReference type="RefSeq" id="WP_379737869.1">
    <property type="nucleotide sequence ID" value="NZ_JBHRVV010000001.1"/>
</dbReference>
<evidence type="ECO:0000259" key="1">
    <source>
        <dbReference type="Pfam" id="PF01738"/>
    </source>
</evidence>
<evidence type="ECO:0000313" key="3">
    <source>
        <dbReference type="Proteomes" id="UP001595665"/>
    </source>
</evidence>
<dbReference type="EMBL" id="JBHRVV010000001">
    <property type="protein sequence ID" value="MFC3457892.1"/>
    <property type="molecule type" value="Genomic_DNA"/>
</dbReference>
<protein>
    <submittedName>
        <fullName evidence="2">Dienelactone hydrolase family protein</fullName>
        <ecNumber evidence="2">3.1.-.-</ecNumber>
    </submittedName>
</protein>
<sequence>MLELPATPIGVVLFAHGSGSGRFSPRNNYVAAQLRAAGVATLLLDLLTPQEDALQQNRFDIALLSRRLHAAATWLGTEPLSAPLPLGLFGASTGAAAALRLAADSGSGVAAVVSRGGRPDLAGAALAQVDAPTLLIVGGEDGVVIDLNRQALAALRCEKELVVVPGAGHLFEEEGKLEQVAALACAWFVRHFDPV</sequence>
<comment type="caution">
    <text evidence="2">The sequence shown here is derived from an EMBL/GenBank/DDBJ whole genome shotgun (WGS) entry which is preliminary data.</text>
</comment>
<name>A0ABV7PJ13_9BURK</name>
<reference evidence="3" key="1">
    <citation type="journal article" date="2019" name="Int. J. Syst. Evol. Microbiol.">
        <title>The Global Catalogue of Microorganisms (GCM) 10K type strain sequencing project: providing services to taxonomists for standard genome sequencing and annotation.</title>
        <authorList>
            <consortium name="The Broad Institute Genomics Platform"/>
            <consortium name="The Broad Institute Genome Sequencing Center for Infectious Disease"/>
            <person name="Wu L."/>
            <person name="Ma J."/>
        </authorList>
    </citation>
    <scope>NUCLEOTIDE SEQUENCE [LARGE SCALE GENOMIC DNA]</scope>
    <source>
        <strain evidence="3">CCM 7480</strain>
    </source>
</reference>
<accession>A0ABV7PJ13</accession>
<proteinExistence type="predicted"/>
<feature type="domain" description="Dienelactone hydrolase" evidence="1">
    <location>
        <begin position="63"/>
        <end position="182"/>
    </location>
</feature>
<keyword evidence="3" id="KW-1185">Reference proteome</keyword>
<dbReference type="InterPro" id="IPR050261">
    <property type="entry name" value="FrsA_esterase"/>
</dbReference>
<keyword evidence="2" id="KW-0378">Hydrolase</keyword>
<dbReference type="EC" id="3.1.-.-" evidence="2"/>
<organism evidence="2 3">
    <name type="scientific">Massilia haematophila</name>
    <dbReference type="NCBI Taxonomy" id="457923"/>
    <lineage>
        <taxon>Bacteria</taxon>
        <taxon>Pseudomonadati</taxon>
        <taxon>Pseudomonadota</taxon>
        <taxon>Betaproteobacteria</taxon>
        <taxon>Burkholderiales</taxon>
        <taxon>Oxalobacteraceae</taxon>
        <taxon>Telluria group</taxon>
        <taxon>Massilia</taxon>
    </lineage>
</organism>